<dbReference type="PANTHER" id="PTHR33406">
    <property type="entry name" value="MEMBRANE PROTEIN MJ1562-RELATED"/>
    <property type="match status" value="1"/>
</dbReference>
<dbReference type="Gene3D" id="1.20.1640.10">
    <property type="entry name" value="Multidrug efflux transporter AcrB transmembrane domain"/>
    <property type="match status" value="2"/>
</dbReference>
<comment type="subcellular location">
    <subcellularLocation>
        <location evidence="1">Cell membrane</location>
        <topology evidence="1">Multi-pass membrane protein</topology>
    </subcellularLocation>
</comment>
<evidence type="ECO:0000256" key="6">
    <source>
        <dbReference type="SAM" id="MobiDB-lite"/>
    </source>
</evidence>
<feature type="signal peptide" evidence="8">
    <location>
        <begin position="1"/>
        <end position="36"/>
    </location>
</feature>
<reference evidence="10" key="2">
    <citation type="submission" date="2020-09" db="EMBL/GenBank/DDBJ databases">
        <authorList>
            <person name="Sun Q."/>
            <person name="Zhou Y."/>
        </authorList>
    </citation>
    <scope>NUCLEOTIDE SEQUENCE</scope>
    <source>
        <strain evidence="10">CGMCC 1.15388</strain>
    </source>
</reference>
<feature type="region of interest" description="Disordered" evidence="6">
    <location>
        <begin position="108"/>
        <end position="145"/>
    </location>
</feature>
<evidence type="ECO:0000256" key="5">
    <source>
        <dbReference type="ARBA" id="ARBA00023136"/>
    </source>
</evidence>
<evidence type="ECO:0000256" key="3">
    <source>
        <dbReference type="ARBA" id="ARBA00022692"/>
    </source>
</evidence>
<feature type="transmembrane region" description="Helical" evidence="7">
    <location>
        <begin position="710"/>
        <end position="734"/>
    </location>
</feature>
<feature type="transmembrane region" description="Helical" evidence="7">
    <location>
        <begin position="643"/>
        <end position="662"/>
    </location>
</feature>
<evidence type="ECO:0000256" key="2">
    <source>
        <dbReference type="ARBA" id="ARBA00022475"/>
    </source>
</evidence>
<feature type="region of interest" description="Disordered" evidence="6">
    <location>
        <begin position="837"/>
        <end position="867"/>
    </location>
</feature>
<dbReference type="Proteomes" id="UP000633136">
    <property type="component" value="Unassembled WGS sequence"/>
</dbReference>
<feature type="transmembrane region" description="Helical" evidence="7">
    <location>
        <begin position="297"/>
        <end position="318"/>
    </location>
</feature>
<feature type="region of interest" description="Disordered" evidence="6">
    <location>
        <begin position="171"/>
        <end position="193"/>
    </location>
</feature>
<feature type="transmembrane region" description="Helical" evidence="7">
    <location>
        <begin position="364"/>
        <end position="391"/>
    </location>
</feature>
<feature type="transmembrane region" description="Helical" evidence="7">
    <location>
        <begin position="482"/>
        <end position="501"/>
    </location>
</feature>
<evidence type="ECO:0000256" key="7">
    <source>
        <dbReference type="SAM" id="Phobius"/>
    </source>
</evidence>
<reference evidence="10" key="1">
    <citation type="journal article" date="2014" name="Int. J. Syst. Evol. Microbiol.">
        <title>Complete genome sequence of Corynebacterium casei LMG S-19264T (=DSM 44701T), isolated from a smear-ripened cheese.</title>
        <authorList>
            <consortium name="US DOE Joint Genome Institute (JGI-PGF)"/>
            <person name="Walter F."/>
            <person name="Albersmeier A."/>
            <person name="Kalinowski J."/>
            <person name="Ruckert C."/>
        </authorList>
    </citation>
    <scope>NUCLEOTIDE SEQUENCE</scope>
    <source>
        <strain evidence="10">CGMCC 1.15388</strain>
    </source>
</reference>
<keyword evidence="11" id="KW-1185">Reference proteome</keyword>
<feature type="transmembrane region" description="Helical" evidence="7">
    <location>
        <begin position="788"/>
        <end position="811"/>
    </location>
</feature>
<keyword evidence="3 7" id="KW-0812">Transmembrane</keyword>
<dbReference type="SUPFAM" id="SSF82866">
    <property type="entry name" value="Multidrug efflux transporter AcrB transmembrane domain"/>
    <property type="match status" value="2"/>
</dbReference>
<keyword evidence="4 7" id="KW-1133">Transmembrane helix</keyword>
<accession>A0A917ERJ7</accession>
<evidence type="ECO:0000256" key="4">
    <source>
        <dbReference type="ARBA" id="ARBA00022989"/>
    </source>
</evidence>
<keyword evidence="2" id="KW-1003">Cell membrane</keyword>
<feature type="transmembrane region" description="Helical" evidence="7">
    <location>
        <begin position="669"/>
        <end position="690"/>
    </location>
</feature>
<dbReference type="PANTHER" id="PTHR33406:SF13">
    <property type="entry name" value="MEMBRANE PROTEIN YDFJ"/>
    <property type="match status" value="1"/>
</dbReference>
<gene>
    <name evidence="10" type="ORF">GCM10011401_24460</name>
</gene>
<dbReference type="InterPro" id="IPR050545">
    <property type="entry name" value="Mycobact_MmpL"/>
</dbReference>
<dbReference type="EMBL" id="BMIS01000013">
    <property type="protein sequence ID" value="GGE76221.1"/>
    <property type="molecule type" value="Genomic_DNA"/>
</dbReference>
<feature type="transmembrane region" description="Helical" evidence="7">
    <location>
        <begin position="324"/>
        <end position="343"/>
    </location>
</feature>
<proteinExistence type="predicted"/>
<evidence type="ECO:0000313" key="10">
    <source>
        <dbReference type="EMBL" id="GGE76221.1"/>
    </source>
</evidence>
<feature type="compositionally biased region" description="Acidic residues" evidence="6">
    <location>
        <begin position="178"/>
        <end position="192"/>
    </location>
</feature>
<evidence type="ECO:0000256" key="1">
    <source>
        <dbReference type="ARBA" id="ARBA00004651"/>
    </source>
</evidence>
<keyword evidence="8" id="KW-0732">Signal</keyword>
<evidence type="ECO:0000256" key="8">
    <source>
        <dbReference type="SAM" id="SignalP"/>
    </source>
</evidence>
<dbReference type="GO" id="GO:0005886">
    <property type="term" value="C:plasma membrane"/>
    <property type="evidence" value="ECO:0007669"/>
    <property type="project" value="UniProtKB-SubCell"/>
</dbReference>
<organism evidence="10 11">
    <name type="scientific">Nesterenkonia cremea</name>
    <dbReference type="NCBI Taxonomy" id="1882340"/>
    <lineage>
        <taxon>Bacteria</taxon>
        <taxon>Bacillati</taxon>
        <taxon>Actinomycetota</taxon>
        <taxon>Actinomycetes</taxon>
        <taxon>Micrococcales</taxon>
        <taxon>Micrococcaceae</taxon>
        <taxon>Nesterenkonia</taxon>
    </lineage>
</organism>
<feature type="transmembrane region" description="Helical" evidence="7">
    <location>
        <begin position="755"/>
        <end position="776"/>
    </location>
</feature>
<name>A0A917ERJ7_9MICC</name>
<dbReference type="InterPro" id="IPR004869">
    <property type="entry name" value="MMPL_dom"/>
</dbReference>
<evidence type="ECO:0000313" key="11">
    <source>
        <dbReference type="Proteomes" id="UP000633136"/>
    </source>
</evidence>
<dbReference type="RefSeq" id="WP_188686156.1">
    <property type="nucleotide sequence ID" value="NZ_BMIS01000013.1"/>
</dbReference>
<feature type="compositionally biased region" description="Acidic residues" evidence="6">
    <location>
        <begin position="123"/>
        <end position="145"/>
    </location>
</feature>
<feature type="chain" id="PRO_5037641652" description="SSD domain-containing protein" evidence="8">
    <location>
        <begin position="37"/>
        <end position="867"/>
    </location>
</feature>
<sequence length="867" mass="91536">MSKWLSRLGQLCARRAKTVLALWLAALFAAAGAAVAFSEGTTASYSIPDADYETVLEDLGDEIETFQGGSAVVLLSTQDGKDFTAEQRSGVASLTEEVEEVDVVLEAPDPFSQQEEMEQSREDLEEGVQDLEEGQQEIDEGQEELDEGYEELELLIAQLGEQDPVVVETEAELSTAQEELDQSQQELDESQGDLERAERQVELTEDMNTVSPQSGAALLTLQLSEEAYDLGPEQQEAIISAVEANLPDGVEADFALELVQDVTSIVGTSEIIGLAVAALVLLITLGTVVAAGLPVALALIGVGVGVAGVFALSSVVELTDTDPILALMLGLSLGIDYTLLLIYRHRGQLARGMGVRESIGLATGTAGSAIFFAGVTNVIALAALVVTGIPFLTVMGLAASATIVVVVAAVLLLGPAVLGLLGHRILPKRLRPAAVGGPSDDDFGATALTPEQNTPVRYERLSAHAQDRLMDRGWGRVITRHPWAAILLPLILLVTVALPAADLRLGLPDGGSEPQDSTAYATYDTVRDAFGAGENGPVLAVAELPEGLSETEQEEAGLDLAEEFAAMEGVARAVPAEANDAGDLRLLQIVPETGPNDEETSDLVTSLFGAQQALEQDHGLSSLGFTGQTVANIEIAERLQDAIPLYVGIVVVLCLVLLMAIFRSVAAPVLAAVGYVLSLAASLGAVTAIYQWGWLSEVFGVNEPGPILAFLPILICGVLFGLAIDYQLFIMSGVREAHARGSGARQAILRGLRQGGPVVLACGIIMVSVFAGFVFADLTIIRPIGFGLAFGVLVEALLVRATLIPAATYLLGEKAWWLPPWLDRLIPDVDVEGRRLEEQAQLGSPREERSEGDVQGSPRKVAEVDAG</sequence>
<protein>
    <recommendedName>
        <fullName evidence="9">SSD domain-containing protein</fullName>
    </recommendedName>
</protein>
<keyword evidence="5 7" id="KW-0472">Membrane</keyword>
<dbReference type="PROSITE" id="PS50156">
    <property type="entry name" value="SSD"/>
    <property type="match status" value="1"/>
</dbReference>
<dbReference type="AlphaFoldDB" id="A0A917ERJ7"/>
<dbReference type="InterPro" id="IPR000731">
    <property type="entry name" value="SSD"/>
</dbReference>
<comment type="caution">
    <text evidence="10">The sequence shown here is derived from an EMBL/GenBank/DDBJ whole genome shotgun (WGS) entry which is preliminary data.</text>
</comment>
<feature type="transmembrane region" description="Helical" evidence="7">
    <location>
        <begin position="271"/>
        <end position="290"/>
    </location>
</feature>
<evidence type="ECO:0000259" key="9">
    <source>
        <dbReference type="PROSITE" id="PS50156"/>
    </source>
</evidence>
<feature type="transmembrane region" description="Helical" evidence="7">
    <location>
        <begin position="397"/>
        <end position="421"/>
    </location>
</feature>
<feature type="domain" description="SSD" evidence="9">
    <location>
        <begin position="288"/>
        <end position="420"/>
    </location>
</feature>
<dbReference type="Pfam" id="PF03176">
    <property type="entry name" value="MMPL"/>
    <property type="match status" value="2"/>
</dbReference>